<gene>
    <name evidence="3" type="ORF">AK88_01407</name>
</gene>
<evidence type="ECO:0000259" key="2">
    <source>
        <dbReference type="Pfam" id="PF08373"/>
    </source>
</evidence>
<dbReference type="Proteomes" id="UP000054561">
    <property type="component" value="Unassembled WGS sequence"/>
</dbReference>
<evidence type="ECO:0000313" key="3">
    <source>
        <dbReference type="EMBL" id="KJP88913.1"/>
    </source>
</evidence>
<name>A0A0D9QPQ1_PLAFR</name>
<dbReference type="EMBL" id="KQ001656">
    <property type="protein sequence ID" value="KJP88913.1"/>
    <property type="molecule type" value="Genomic_DNA"/>
</dbReference>
<sequence length="1397" mass="160454">MDKLKNLLFVKNGNFSNAQIKLLAFTSLSMLVLMVTGDGLQTPLGYIQNVKRDLRKEAQESEESMEKKLLNELGHTTYHEWKKAGILPSEDEKKSFSSIVVKRLRVKPLNIDHVRRSNRRSDKCVDERSIKYTDHKKGQLPGNDQVEERNKKQTITKLCKLLSDNLKNGKYDMYEKNLSYGLSVAENPIEISQLINSISKGKYYSKGVIHIYTKLVDKATEIFENVPVMSISLILNSMLKLDIYNEKFLFLFFKNVDQILDESNAVDLTILFHFYVNGMGRFGASSNPYWAIPLLGEACPDAQSQVLLNSFLRRLHHVVPSLQMHGISSVLRCVKKLVMAMMGEAKEGKLDRGTPNSVRRLDGMEAINEGKNDVCEFSPYGKTNLNGHQNGESNLVLITQINSSLRNNFYEKMAQANTQQLCNVLEDLQFFNLIDNDCYYDVLNRLKGSLQGGKEMKDMDYVNVLNTIKSRNIKENNLLPLCYFSFLFDSLKAENFSHSHYDRVAELAKILFYFKKVYHVNFCMNKIELFLDKNDTNLIESTSTMIYLLDEFCTIGKCTVAGASLRGKLFSCVVNRVLGGAPDTLGSAKKPHPGQALTLEESLLLTKAAEGLISHKNEEYPSIFDQVRRRDFFLINCDEKACLKFEDLDRYVQNVLYKILLLGKVRYKDAPLFLHLLKCCLLCSLHFSLKDILLLLKGLHHCMYFFTKENYVLLENVLNYLSALTVLQCRLVVRRKECRRYREDMEKLLKRSASLISSDKGMGGEVASTHGCSELSQFSEFSEAYRKIERVMEMNWAYLSDLPSRERLSVGSEEVANASHGIAPLDEGGILSNNRRTKISAGTCCTLLYYFQKLSYVNKGVVRVVLSNLYDHVHALKNEQILKLVKGLSIIRNVDTEFSLFNSVFKKILLRFVSCDKEGTKSVEGRRDETIKLVYLVSKLSIDMDHRNALIRKYLLVFLERQLGENPVGIPELELLMRSFKNMYPYRHVSLVECCLRGISQALRGKAQIEEQRKASLEASCNTLTDESLEGAPRPPPPLPLPFLKTYFTVVPLLINPATNIHCSLNDLYMCTSLELLDQLYEQMKADTRLKEELIPVLLTFVNLSFRDIPFVERYPNLISDIIEMKQLIPPKKFFFFFLNVKFFGAQKGLAEVDTLLHKVVNLAEAHMGESSSSLPSEAATSPLMRVPASPHDFTFDRKKLVLLDTEDDNEMEIISREYNHIDTAEVHTRGERTTEKKGPHGMECHDHDDFVKERTKRSNVAHLEFEIILKKYAYCQNSQKDKIEITKNVKIFSMDVKYVDLKKKIIFEFLEEDNYFKEVDGASIELLPLVYLRLFFWRKLNYNLVIMPFYEWHMCYGRLERVKAIFHKLLNVARDADSYLLETGKSRAFASVGRYK</sequence>
<dbReference type="OMA" id="ILYHFYV"/>
<reference evidence="3 4" key="1">
    <citation type="submission" date="2014-03" db="EMBL/GenBank/DDBJ databases">
        <title>The Genome Sequence of Plasmodium fragile nilgiri.</title>
        <authorList>
            <consortium name="The Broad Institute Genomics Platform"/>
            <consortium name="The Broad Institute Genome Sequencing Center for Infectious Disease"/>
            <person name="Neafsey D."/>
            <person name="Duraisingh M."/>
            <person name="Young S.K."/>
            <person name="Zeng Q."/>
            <person name="Gargeya S."/>
            <person name="Abouelleil A."/>
            <person name="Alvarado L."/>
            <person name="Chapman S.B."/>
            <person name="Gainer-Dewar J."/>
            <person name="Goldberg J."/>
            <person name="Griggs A."/>
            <person name="Gujja S."/>
            <person name="Hansen M."/>
            <person name="Howarth C."/>
            <person name="Imamovic A."/>
            <person name="Larimer J."/>
            <person name="Pearson M."/>
            <person name="Poon T.W."/>
            <person name="Priest M."/>
            <person name="Roberts A."/>
            <person name="Saif S."/>
            <person name="Shea T."/>
            <person name="Sykes S."/>
            <person name="Wortman J."/>
            <person name="Nusbaum C."/>
            <person name="Birren B."/>
        </authorList>
    </citation>
    <scope>NUCLEOTIDE SEQUENCE [LARGE SCALE GENOMIC DNA]</scope>
    <source>
        <strain evidence="4">nilgiri</strain>
    </source>
</reference>
<dbReference type="Pfam" id="PF08373">
    <property type="entry name" value="RAP"/>
    <property type="match status" value="1"/>
</dbReference>
<evidence type="ECO:0000313" key="4">
    <source>
        <dbReference type="Proteomes" id="UP000054561"/>
    </source>
</evidence>
<accession>A0A0D9QPQ1</accession>
<dbReference type="VEuPathDB" id="PlasmoDB:AK88_01407"/>
<organism evidence="3 4">
    <name type="scientific">Plasmodium fragile</name>
    <dbReference type="NCBI Taxonomy" id="5857"/>
    <lineage>
        <taxon>Eukaryota</taxon>
        <taxon>Sar</taxon>
        <taxon>Alveolata</taxon>
        <taxon>Apicomplexa</taxon>
        <taxon>Aconoidasida</taxon>
        <taxon>Haemosporida</taxon>
        <taxon>Plasmodiidae</taxon>
        <taxon>Plasmodium</taxon>
        <taxon>Plasmodium (Plasmodium)</taxon>
    </lineage>
</organism>
<feature type="region of interest" description="Disordered" evidence="1">
    <location>
        <begin position="1228"/>
        <end position="1247"/>
    </location>
</feature>
<keyword evidence="4" id="KW-1185">Reference proteome</keyword>
<dbReference type="InterPro" id="IPR013584">
    <property type="entry name" value="RAP"/>
</dbReference>
<dbReference type="GeneID" id="24266721"/>
<protein>
    <recommendedName>
        <fullName evidence="2">RAP domain-containing protein</fullName>
    </recommendedName>
</protein>
<dbReference type="OrthoDB" id="392432at2759"/>
<evidence type="ECO:0000256" key="1">
    <source>
        <dbReference type="SAM" id="MobiDB-lite"/>
    </source>
</evidence>
<proteinExistence type="predicted"/>
<dbReference type="RefSeq" id="XP_012334465.1">
    <property type="nucleotide sequence ID" value="XM_012479042.1"/>
</dbReference>
<feature type="domain" description="RAP" evidence="2">
    <location>
        <begin position="1309"/>
        <end position="1368"/>
    </location>
</feature>